<protein>
    <submittedName>
        <fullName evidence="2">Uncharacterized protein</fullName>
    </submittedName>
</protein>
<feature type="chain" id="PRO_5003140385" evidence="1">
    <location>
        <begin position="27"/>
        <end position="244"/>
    </location>
</feature>
<accession>E0SMD7</accession>
<dbReference type="Proteomes" id="UP000006859">
    <property type="component" value="Chromosome"/>
</dbReference>
<keyword evidence="1" id="KW-0732">Signal</keyword>
<dbReference type="KEGG" id="ddd:Dda3937_03227"/>
<keyword evidence="3" id="KW-1185">Reference proteome</keyword>
<dbReference type="STRING" id="198628.Dda3937_03227"/>
<proteinExistence type="predicted"/>
<dbReference type="EMBL" id="CP002038">
    <property type="protein sequence ID" value="ADN00576.1"/>
    <property type="molecule type" value="Genomic_DNA"/>
</dbReference>
<evidence type="ECO:0000313" key="2">
    <source>
        <dbReference type="EMBL" id="ADN00576.1"/>
    </source>
</evidence>
<dbReference type="eggNOG" id="ENOG5032R7F">
    <property type="taxonomic scope" value="Bacteria"/>
</dbReference>
<evidence type="ECO:0000256" key="1">
    <source>
        <dbReference type="SAM" id="SignalP"/>
    </source>
</evidence>
<dbReference type="AlphaFoldDB" id="E0SMD7"/>
<dbReference type="HOGENOM" id="CLU_1155589_0_0_6"/>
<sequence length="244" mass="27702">MNKMKLATLKRNFLALLFLISFTTLADETLCSKDYCDGFLVPNNIRNMINDGYEKTTSAIIIGRKYLIATTNSDINKCSILFLITANGINENPVLPEKKPICNYSVNKNNVISSWKDEGKWNEDIYQISNDKWTLIFRDACVGCGMIKRTYFKEDVANETEILNDGSIYSERTPLFGIVSVEKTTLLNSPIITDKKKSYLITGDRFKLLDMSDNGLFYKIKYEIKSGKALIAWITADDFSLDGK</sequence>
<gene>
    <name evidence="2" type="ordered locus">Dda3937_03227</name>
</gene>
<name>E0SMD7_DICD3</name>
<reference evidence="2 3" key="1">
    <citation type="journal article" date="2011" name="J. Bacteriol.">
        <title>Genome sequence of the plant-pathogenic bacterium Dickeya dadantii 3937.</title>
        <authorList>
            <person name="Glasner J.D."/>
            <person name="Yang C.H."/>
            <person name="Reverchon S."/>
            <person name="Hugouvieux-Cotte-Pattat N."/>
            <person name="Condemine G."/>
            <person name="Bohin J.P."/>
            <person name="Van Gijsegem F."/>
            <person name="Yang S."/>
            <person name="Franza T."/>
            <person name="Expert D."/>
            <person name="Plunkett G. III"/>
            <person name="San Francisco M.J."/>
            <person name="Charkowski A.O."/>
            <person name="Py B."/>
            <person name="Bell K."/>
            <person name="Rauscher L."/>
            <person name="Rodriguez-Palenzuela P."/>
            <person name="Toussaint A."/>
            <person name="Holeva M.C."/>
            <person name="He S.Y."/>
            <person name="Douet V."/>
            <person name="Boccara M."/>
            <person name="Blanco C."/>
            <person name="Toth I."/>
            <person name="Anderson B.D."/>
            <person name="Biehl B.S."/>
            <person name="Mau B."/>
            <person name="Flynn S.M."/>
            <person name="Barras F."/>
            <person name="Lindeberg M."/>
            <person name="Birch P.R."/>
            <person name="Tsuyumu S."/>
            <person name="Shi X."/>
            <person name="Hibbing M."/>
            <person name="Yap M.N."/>
            <person name="Carpentier M."/>
            <person name="Dassa E."/>
            <person name="Umehara M."/>
            <person name="Kim J.F."/>
            <person name="Rusch M."/>
            <person name="Soni P."/>
            <person name="Mayhew G.F."/>
            <person name="Fouts D.E."/>
            <person name="Gill S.R."/>
            <person name="Blattner F.R."/>
            <person name="Keen N.T."/>
            <person name="Perna N.T."/>
        </authorList>
    </citation>
    <scope>NUCLEOTIDE SEQUENCE [LARGE SCALE GENOMIC DNA]</scope>
    <source>
        <strain evidence="2 3">3937</strain>
    </source>
</reference>
<feature type="signal peptide" evidence="1">
    <location>
        <begin position="1"/>
        <end position="26"/>
    </location>
</feature>
<organism evidence="2 3">
    <name type="scientific">Dickeya dadantii (strain 3937)</name>
    <name type="common">Erwinia chrysanthemi (strain 3937)</name>
    <dbReference type="NCBI Taxonomy" id="198628"/>
    <lineage>
        <taxon>Bacteria</taxon>
        <taxon>Pseudomonadati</taxon>
        <taxon>Pseudomonadota</taxon>
        <taxon>Gammaproteobacteria</taxon>
        <taxon>Enterobacterales</taxon>
        <taxon>Pectobacteriaceae</taxon>
        <taxon>Dickeya</taxon>
    </lineage>
</organism>
<evidence type="ECO:0000313" key="3">
    <source>
        <dbReference type="Proteomes" id="UP000006859"/>
    </source>
</evidence>